<dbReference type="GO" id="GO:0006508">
    <property type="term" value="P:proteolysis"/>
    <property type="evidence" value="ECO:0007669"/>
    <property type="project" value="UniProtKB-KW"/>
</dbReference>
<feature type="transmembrane region" description="Helical" evidence="2">
    <location>
        <begin position="7"/>
        <end position="25"/>
    </location>
</feature>
<keyword evidence="2" id="KW-0812">Transmembrane</keyword>
<keyword evidence="2" id="KW-1133">Transmembrane helix</keyword>
<reference evidence="3" key="1">
    <citation type="submission" date="2023-01" db="EMBL/GenBank/DDBJ databases">
        <title>The growth and conidiation of Purpureocillium lavendulum are regulated by nitrogen source and histone H3K14 acetylation.</title>
        <authorList>
            <person name="Tang P."/>
            <person name="Han J."/>
            <person name="Zhang C."/>
            <person name="Tang P."/>
            <person name="Qi F."/>
            <person name="Zhang K."/>
            <person name="Liang L."/>
        </authorList>
    </citation>
    <scope>NUCLEOTIDE SEQUENCE</scope>
    <source>
        <strain evidence="3">YMF1.00683</strain>
    </source>
</reference>
<evidence type="ECO:0000256" key="2">
    <source>
        <dbReference type="SAM" id="Phobius"/>
    </source>
</evidence>
<feature type="region of interest" description="Disordered" evidence="1">
    <location>
        <begin position="29"/>
        <end position="61"/>
    </location>
</feature>
<keyword evidence="2" id="KW-0472">Membrane</keyword>
<sequence length="61" mass="6239">MSGFQKALPIGLAVFCGVIGGIYTFQPVLAPKGPPGEGRDKSTQTTPETKAAGNPPPVSKK</sequence>
<evidence type="ECO:0000313" key="4">
    <source>
        <dbReference type="Proteomes" id="UP001163105"/>
    </source>
</evidence>
<keyword evidence="3" id="KW-0645">Protease</keyword>
<comment type="caution">
    <text evidence="3">The sequence shown here is derived from an EMBL/GenBank/DDBJ whole genome shotgun (WGS) entry which is preliminary data.</text>
</comment>
<protein>
    <submittedName>
        <fullName evidence="3">Acid protease</fullName>
    </submittedName>
</protein>
<dbReference type="InterPro" id="IPR057394">
    <property type="entry name" value="PIGBOS1"/>
</dbReference>
<dbReference type="Proteomes" id="UP001163105">
    <property type="component" value="Unassembled WGS sequence"/>
</dbReference>
<dbReference type="Pfam" id="PF23670">
    <property type="entry name" value="PIGBOS1"/>
    <property type="match status" value="1"/>
</dbReference>
<organism evidence="3 4">
    <name type="scientific">Purpureocillium lavendulum</name>
    <dbReference type="NCBI Taxonomy" id="1247861"/>
    <lineage>
        <taxon>Eukaryota</taxon>
        <taxon>Fungi</taxon>
        <taxon>Dikarya</taxon>
        <taxon>Ascomycota</taxon>
        <taxon>Pezizomycotina</taxon>
        <taxon>Sordariomycetes</taxon>
        <taxon>Hypocreomycetidae</taxon>
        <taxon>Hypocreales</taxon>
        <taxon>Ophiocordycipitaceae</taxon>
        <taxon>Purpureocillium</taxon>
    </lineage>
</organism>
<keyword evidence="3" id="KW-0378">Hydrolase</keyword>
<dbReference type="AlphaFoldDB" id="A0AB34FPM0"/>
<dbReference type="GO" id="GO:0008233">
    <property type="term" value="F:peptidase activity"/>
    <property type="evidence" value="ECO:0007669"/>
    <property type="project" value="UniProtKB-KW"/>
</dbReference>
<proteinExistence type="predicted"/>
<name>A0AB34FPM0_9HYPO</name>
<accession>A0AB34FPM0</accession>
<gene>
    <name evidence="3" type="ORF">O9K51_06615</name>
</gene>
<evidence type="ECO:0000256" key="1">
    <source>
        <dbReference type="SAM" id="MobiDB-lite"/>
    </source>
</evidence>
<keyword evidence="4" id="KW-1185">Reference proteome</keyword>
<dbReference type="EMBL" id="JAQHRD010000005">
    <property type="protein sequence ID" value="KAJ6440823.1"/>
    <property type="molecule type" value="Genomic_DNA"/>
</dbReference>
<evidence type="ECO:0000313" key="3">
    <source>
        <dbReference type="EMBL" id="KAJ6440823.1"/>
    </source>
</evidence>